<accession>A0ABY3Z3B3</accession>
<name>A0ABY3Z3B3_STRRM</name>
<reference evidence="3 4" key="1">
    <citation type="submission" date="2022-03" db="EMBL/GenBank/DDBJ databases">
        <title>Complete genome of Streptomyces rimosus ssp. rimosus R7 (=ATCC 10970).</title>
        <authorList>
            <person name="Beganovic S."/>
            <person name="Ruckert C."/>
            <person name="Busche T."/>
            <person name="Kalinowski J."/>
            <person name="Wittmann C."/>
        </authorList>
    </citation>
    <scope>NUCLEOTIDE SEQUENCE [LARGE SCALE GENOMIC DNA]</scope>
    <source>
        <strain evidence="3 4">R7</strain>
    </source>
</reference>
<evidence type="ECO:0000259" key="2">
    <source>
        <dbReference type="Pfam" id="PF00144"/>
    </source>
</evidence>
<dbReference type="GeneID" id="66856129"/>
<keyword evidence="4" id="KW-1185">Reference proteome</keyword>
<dbReference type="EC" id="3.4.-.-" evidence="3"/>
<feature type="domain" description="Beta-lactamase-related" evidence="2">
    <location>
        <begin position="23"/>
        <end position="242"/>
    </location>
</feature>
<protein>
    <submittedName>
        <fullName evidence="3">D-alanyl-D-alanine-carboxypeptidase/endopeptidase AmpH</fullName>
        <ecNumber evidence="3">3.4.-.-</ecNumber>
    </submittedName>
</protein>
<dbReference type="RefSeq" id="WP_003980982.1">
    <property type="nucleotide sequence ID" value="NZ_CP043497.1"/>
</dbReference>
<dbReference type="EMBL" id="CP094298">
    <property type="protein sequence ID" value="UNZ04766.1"/>
    <property type="molecule type" value="Genomic_DNA"/>
</dbReference>
<dbReference type="InterPro" id="IPR050789">
    <property type="entry name" value="Diverse_Enzym_Activities"/>
</dbReference>
<keyword evidence="1 3" id="KW-0378">Hydrolase</keyword>
<dbReference type="Proteomes" id="UP000829494">
    <property type="component" value="Chromosome"/>
</dbReference>
<evidence type="ECO:0000313" key="4">
    <source>
        <dbReference type="Proteomes" id="UP000829494"/>
    </source>
</evidence>
<sequence>MALRRRTRTAVLTSAAPPRLTGGHRTDVYVEIGSLTKVLTGTALDRLAADGVLTPDDPVERWLDAPRGTGITLRHLAEHTSGLPRLPPLRGPRRDPYLRFDAAALRLLVGRLDTLATTAPGTAEEYSNFGYAVLGAALAAAAGEPYEQVVRRCVLDPLGIEEMTARPPADRRLTGTSRWGRPRAAWTTNGAVLPAGGYWATLPAVAALVRGLLVEQVLGPPTLTWRQDGPMTWHNGGTRDAQVFTGLNRETRTWVVVHCLGAGPDAADRTGVRLLMDGGRTAGGE</sequence>
<dbReference type="Gene3D" id="3.40.710.10">
    <property type="entry name" value="DD-peptidase/beta-lactamase superfamily"/>
    <property type="match status" value="1"/>
</dbReference>
<dbReference type="SUPFAM" id="SSF56601">
    <property type="entry name" value="beta-lactamase/transpeptidase-like"/>
    <property type="match status" value="1"/>
</dbReference>
<proteinExistence type="predicted"/>
<dbReference type="Pfam" id="PF00144">
    <property type="entry name" value="Beta-lactamase"/>
    <property type="match status" value="1"/>
</dbReference>
<organism evidence="3 4">
    <name type="scientific">Streptomyces rimosus subsp. rimosus</name>
    <dbReference type="NCBI Taxonomy" id="132474"/>
    <lineage>
        <taxon>Bacteria</taxon>
        <taxon>Bacillati</taxon>
        <taxon>Actinomycetota</taxon>
        <taxon>Actinomycetes</taxon>
        <taxon>Kitasatosporales</taxon>
        <taxon>Streptomycetaceae</taxon>
        <taxon>Streptomyces</taxon>
    </lineage>
</organism>
<evidence type="ECO:0000256" key="1">
    <source>
        <dbReference type="ARBA" id="ARBA00022801"/>
    </source>
</evidence>
<dbReference type="PANTHER" id="PTHR43283">
    <property type="entry name" value="BETA-LACTAMASE-RELATED"/>
    <property type="match status" value="1"/>
</dbReference>
<evidence type="ECO:0000313" key="3">
    <source>
        <dbReference type="EMBL" id="UNZ04766.1"/>
    </source>
</evidence>
<dbReference type="PANTHER" id="PTHR43283:SF11">
    <property type="entry name" value="BETA-LACTAMASE-RELATED DOMAIN-CONTAINING PROTEIN"/>
    <property type="match status" value="1"/>
</dbReference>
<dbReference type="InterPro" id="IPR001466">
    <property type="entry name" value="Beta-lactam-related"/>
</dbReference>
<dbReference type="InterPro" id="IPR012338">
    <property type="entry name" value="Beta-lactam/transpept-like"/>
</dbReference>
<dbReference type="GO" id="GO:0016787">
    <property type="term" value="F:hydrolase activity"/>
    <property type="evidence" value="ECO:0007669"/>
    <property type="project" value="UniProtKB-KW"/>
</dbReference>
<gene>
    <name evidence="3" type="primary">ampH1</name>
    <name evidence="3" type="ORF">SRIMR7_21675</name>
</gene>